<dbReference type="InterPro" id="IPR003599">
    <property type="entry name" value="Ig_sub"/>
</dbReference>
<dbReference type="InterPro" id="IPR003598">
    <property type="entry name" value="Ig_sub2"/>
</dbReference>
<sequence length="1188" mass="132231">SQILLWKDCCSDCICLHITVSTALPTASVKIVNPQSLLYPGETVTLQCDISDYTDWTYRWFRDNHHLPSQTSKAIDITIPITQTGQAGQYRCEGLRTDRPQRSQPIVVVTISVTALPNSTLTVKPNPAFTGEKVTLKCSVTYDSSWNYQWYKDWNFNVVPQSVSHTITGDTLTISRAAESDQGQYWCEGNRVSRPTSSQPGDPVTLTVEGLPKATLTVEPNPVFPGETVTLTCSVESDSIWSYKWYKDRNDNVVSQSGRHTITGDTLTINGATVNEGPYWCQGERDSRPTSSSISDPVTITVNALPTALVKIVTPQGLLYPGETVTLRCDISDYTDWTYRWFRNNEEPPIQTRKTITISLPDQAGQYRCAGKRRDRPQKSCRSSALPIIITALPKTTLTIEPNPAFTGEKVTLKCSVRSYSIWSYKWYKDRNDNVVSQSGRHTITGDTLTINGATVNEGPYWCQGERDSRPTSSSISDPVTITVNALPVASVSVSSQGLLYSGETVSLQCVIPGYTDWRYYWYKNNQHLPDETSKVIYITIPITQTGQAGQYWCEGNRVSRPTSSLPSDPVTLTVKALPTALVKIVTPQGLLYPGETVTLRCDISDYTDWTYRWFRNNEEPPIQTRKTITISLPDQAGKYQCFGTRRDRPQKSYRSSALPIIITALPKTTLTVEPNPAFTGETVTLTCSVRSYSIWSYKWFKDRNDNVVSQSGYSDIGVSHISRADVSDQGQYWCEGNRVSRPTSSQPGDPVTLTVEDYQPKTTLTSDKENIFTGDRVTLSCTVESPGWKFYWYRHRPDSTPVTTTSGYSYTLSWVSVSDGGQYWCRAGRGDPVYYTLYSDPVQINITDQPQPVLSISSQWLNPGDSVTLSCEVDKTSIVWRFSWYRTVPYRAGLPSLSDKSYSLQPLSDNVTSEDSYTQIPAGPTPTGGYVCRAGRGDPVYDTFYSEPQFLWSGDLQPSASLTVNPNTTQHFTSKSLSLICELKGNSTGWRLKRHTETARRSECPSTWRSITESTCTITSLTTWHSGVFWCESGSGENSNAVNITVNDGDVILESPVHPVTEGDSVTLTCTFRHQGTNPKLKTDFYKDGTLIKNETTGEMTIPIVSKSDEGFYKCKSDEGESPESWVTVRVSPVVSPGSSTSVLVLVVVGLLVAGVLLVILLVLLVRYQNRKGETFEMYHLILLCLG</sequence>
<dbReference type="PANTHER" id="PTHR11481:SF64">
    <property type="entry name" value="FC RECEPTOR-LIKE PROTEIN 4"/>
    <property type="match status" value="1"/>
</dbReference>
<feature type="domain" description="Ig-like" evidence="4">
    <location>
        <begin position="579"/>
        <end position="642"/>
    </location>
</feature>
<feature type="domain" description="Ig-like" evidence="4">
    <location>
        <begin position="117"/>
        <end position="207"/>
    </location>
</feature>
<evidence type="ECO:0000313" key="5">
    <source>
        <dbReference type="Ensembl" id="ENSOKIP00005079976.1"/>
    </source>
</evidence>
<protein>
    <recommendedName>
        <fullName evidence="4">Ig-like domain-containing protein</fullName>
    </recommendedName>
</protein>
<dbReference type="InterPro" id="IPR050488">
    <property type="entry name" value="Ig_Fc_receptor"/>
</dbReference>
<dbReference type="InterPro" id="IPR036179">
    <property type="entry name" value="Ig-like_dom_sf"/>
</dbReference>
<proteinExistence type="predicted"/>
<dbReference type="Proteomes" id="UP000694557">
    <property type="component" value="Unassembled WGS sequence"/>
</dbReference>
<dbReference type="GeneTree" id="ENSGT00940000162700"/>
<feature type="domain" description="Ig-like" evidence="4">
    <location>
        <begin position="306"/>
        <end position="369"/>
    </location>
</feature>
<feature type="domain" description="Ig-like" evidence="4">
    <location>
        <begin position="1050"/>
        <end position="1133"/>
    </location>
</feature>
<reference evidence="5" key="2">
    <citation type="submission" date="2025-09" db="UniProtKB">
        <authorList>
            <consortium name="Ensembl"/>
        </authorList>
    </citation>
    <scope>IDENTIFICATION</scope>
</reference>
<feature type="transmembrane region" description="Helical" evidence="3">
    <location>
        <begin position="1144"/>
        <end position="1167"/>
    </location>
</feature>
<feature type="domain" description="Ig-like" evidence="4">
    <location>
        <begin position="394"/>
        <end position="483"/>
    </location>
</feature>
<feature type="domain" description="Ig-like" evidence="4">
    <location>
        <begin position="851"/>
        <end position="935"/>
    </location>
</feature>
<evidence type="ECO:0000259" key="4">
    <source>
        <dbReference type="PROSITE" id="PS50835"/>
    </source>
</evidence>
<evidence type="ECO:0000256" key="2">
    <source>
        <dbReference type="ARBA" id="ARBA00023157"/>
    </source>
</evidence>
<dbReference type="PROSITE" id="PS50835">
    <property type="entry name" value="IG_LIKE"/>
    <property type="match status" value="11"/>
</dbReference>
<dbReference type="CDD" id="cd00096">
    <property type="entry name" value="Ig"/>
    <property type="match status" value="2"/>
</dbReference>
<feature type="domain" description="Ig-like" evidence="4">
    <location>
        <begin position="212"/>
        <end position="301"/>
    </location>
</feature>
<feature type="domain" description="Ig-like" evidence="4">
    <location>
        <begin position="25"/>
        <end position="92"/>
    </location>
</feature>
<dbReference type="GO" id="GO:0007166">
    <property type="term" value="P:cell surface receptor signaling pathway"/>
    <property type="evidence" value="ECO:0007669"/>
    <property type="project" value="TreeGrafter"/>
</dbReference>
<evidence type="ECO:0000313" key="6">
    <source>
        <dbReference type="Proteomes" id="UP000694557"/>
    </source>
</evidence>
<keyword evidence="6" id="KW-1185">Reference proteome</keyword>
<dbReference type="Pfam" id="PF13927">
    <property type="entry name" value="Ig_3"/>
    <property type="match status" value="5"/>
</dbReference>
<reference evidence="5" key="1">
    <citation type="submission" date="2025-08" db="UniProtKB">
        <authorList>
            <consortium name="Ensembl"/>
        </authorList>
    </citation>
    <scope>IDENTIFICATION</scope>
</reference>
<keyword evidence="3" id="KW-1133">Transmembrane helix</keyword>
<dbReference type="SUPFAM" id="SSF48726">
    <property type="entry name" value="Immunoglobulin"/>
    <property type="match status" value="12"/>
</dbReference>
<dbReference type="Pfam" id="PF13895">
    <property type="entry name" value="Ig_2"/>
    <property type="match status" value="5"/>
</dbReference>
<feature type="domain" description="Ig-like" evidence="4">
    <location>
        <begin position="488"/>
        <end position="574"/>
    </location>
</feature>
<dbReference type="SMART" id="SM00408">
    <property type="entry name" value="IGc2"/>
    <property type="match status" value="11"/>
</dbReference>
<evidence type="ECO:0000256" key="1">
    <source>
        <dbReference type="ARBA" id="ARBA00022729"/>
    </source>
</evidence>
<dbReference type="InterPro" id="IPR007110">
    <property type="entry name" value="Ig-like_dom"/>
</dbReference>
<keyword evidence="3" id="KW-0812">Transmembrane</keyword>
<keyword evidence="2" id="KW-1015">Disulfide bond</keyword>
<dbReference type="SMART" id="SM00409">
    <property type="entry name" value="IG"/>
    <property type="match status" value="11"/>
</dbReference>
<keyword evidence="3" id="KW-0472">Membrane</keyword>
<dbReference type="PANTHER" id="PTHR11481">
    <property type="entry name" value="IMMUNOGLOBULIN FC RECEPTOR"/>
    <property type="match status" value="1"/>
</dbReference>
<feature type="domain" description="Ig-like" evidence="4">
    <location>
        <begin position="761"/>
        <end position="828"/>
    </location>
</feature>
<keyword evidence="1" id="KW-0732">Signal</keyword>
<dbReference type="GO" id="GO:0006955">
    <property type="term" value="P:immune response"/>
    <property type="evidence" value="ECO:0007669"/>
    <property type="project" value="TreeGrafter"/>
</dbReference>
<dbReference type="GO" id="GO:0009897">
    <property type="term" value="C:external side of plasma membrane"/>
    <property type="evidence" value="ECO:0007669"/>
    <property type="project" value="TreeGrafter"/>
</dbReference>
<dbReference type="InterPro" id="IPR013783">
    <property type="entry name" value="Ig-like_fold"/>
</dbReference>
<dbReference type="GO" id="GO:0004888">
    <property type="term" value="F:transmembrane signaling receptor activity"/>
    <property type="evidence" value="ECO:0007669"/>
    <property type="project" value="TreeGrafter"/>
</dbReference>
<name>A0A8C7J9K6_ONCKI</name>
<dbReference type="Gene3D" id="2.60.40.10">
    <property type="entry name" value="Immunoglobulins"/>
    <property type="match status" value="12"/>
</dbReference>
<accession>A0A8C7J9K6</accession>
<organism evidence="5 6">
    <name type="scientific">Oncorhynchus kisutch</name>
    <name type="common">Coho salmon</name>
    <name type="synonym">Salmo kisutch</name>
    <dbReference type="NCBI Taxonomy" id="8019"/>
    <lineage>
        <taxon>Eukaryota</taxon>
        <taxon>Metazoa</taxon>
        <taxon>Chordata</taxon>
        <taxon>Craniata</taxon>
        <taxon>Vertebrata</taxon>
        <taxon>Euteleostomi</taxon>
        <taxon>Actinopterygii</taxon>
        <taxon>Neopterygii</taxon>
        <taxon>Teleostei</taxon>
        <taxon>Protacanthopterygii</taxon>
        <taxon>Salmoniformes</taxon>
        <taxon>Salmonidae</taxon>
        <taxon>Salmoninae</taxon>
        <taxon>Oncorhynchus</taxon>
    </lineage>
</organism>
<feature type="domain" description="Ig-like" evidence="4">
    <location>
        <begin position="667"/>
        <end position="755"/>
    </location>
</feature>
<dbReference type="AlphaFoldDB" id="A0A8C7J9K6"/>
<evidence type="ECO:0000256" key="3">
    <source>
        <dbReference type="SAM" id="Phobius"/>
    </source>
</evidence>
<dbReference type="Ensembl" id="ENSOKIT00005085192.1">
    <property type="protein sequence ID" value="ENSOKIP00005079976.1"/>
    <property type="gene ID" value="ENSOKIG00005034496.1"/>
</dbReference>